<protein>
    <submittedName>
        <fullName evidence="2">DUF817 domain-containing protein</fullName>
    </submittedName>
</protein>
<keyword evidence="1" id="KW-0472">Membrane</keyword>
<feature type="transmembrane region" description="Helical" evidence="1">
    <location>
        <begin position="80"/>
        <end position="97"/>
    </location>
</feature>
<feature type="transmembrane region" description="Helical" evidence="1">
    <location>
        <begin position="198"/>
        <end position="221"/>
    </location>
</feature>
<evidence type="ECO:0000313" key="2">
    <source>
        <dbReference type="EMBL" id="MFD2609596.1"/>
    </source>
</evidence>
<feature type="transmembrane region" description="Helical" evidence="1">
    <location>
        <begin position="56"/>
        <end position="73"/>
    </location>
</feature>
<dbReference type="Proteomes" id="UP001597475">
    <property type="component" value="Unassembled WGS sequence"/>
</dbReference>
<dbReference type="InterPro" id="IPR008535">
    <property type="entry name" value="DUF817"/>
</dbReference>
<organism evidence="2 3">
    <name type="scientific">Deinococcus taklimakanensis</name>
    <dbReference type="NCBI Taxonomy" id="536443"/>
    <lineage>
        <taxon>Bacteria</taxon>
        <taxon>Thermotogati</taxon>
        <taxon>Deinococcota</taxon>
        <taxon>Deinococci</taxon>
        <taxon>Deinococcales</taxon>
        <taxon>Deinococcaceae</taxon>
        <taxon>Deinococcus</taxon>
    </lineage>
</organism>
<feature type="transmembrane region" description="Helical" evidence="1">
    <location>
        <begin position="241"/>
        <end position="261"/>
    </location>
</feature>
<dbReference type="EMBL" id="JBHUMK010000037">
    <property type="protein sequence ID" value="MFD2609596.1"/>
    <property type="molecule type" value="Genomic_DNA"/>
</dbReference>
<dbReference type="Pfam" id="PF05675">
    <property type="entry name" value="DUF817"/>
    <property type="match status" value="1"/>
</dbReference>
<keyword evidence="1" id="KW-0812">Transmembrane</keyword>
<keyword evidence="1" id="KW-1133">Transmembrane helix</keyword>
<name>A0ABW5P2R7_9DEIO</name>
<reference evidence="3" key="1">
    <citation type="journal article" date="2019" name="Int. J. Syst. Evol. Microbiol.">
        <title>The Global Catalogue of Microorganisms (GCM) 10K type strain sequencing project: providing services to taxonomists for standard genome sequencing and annotation.</title>
        <authorList>
            <consortium name="The Broad Institute Genomics Platform"/>
            <consortium name="The Broad Institute Genome Sequencing Center for Infectious Disease"/>
            <person name="Wu L."/>
            <person name="Ma J."/>
        </authorList>
    </citation>
    <scope>NUCLEOTIDE SEQUENCE [LARGE SCALE GENOMIC DNA]</scope>
    <source>
        <strain evidence="3">KCTC 33842</strain>
    </source>
</reference>
<gene>
    <name evidence="2" type="ORF">ACFSR9_09110</name>
</gene>
<feature type="transmembrane region" description="Helical" evidence="1">
    <location>
        <begin position="117"/>
        <end position="135"/>
    </location>
</feature>
<dbReference type="RefSeq" id="WP_386845098.1">
    <property type="nucleotide sequence ID" value="NZ_JBHUMK010000037.1"/>
</dbReference>
<proteinExistence type="predicted"/>
<evidence type="ECO:0000256" key="1">
    <source>
        <dbReference type="SAM" id="Phobius"/>
    </source>
</evidence>
<sequence length="287" mass="31359">MTAPAGAVRLPAMWRALLDFTRQEALSCTFAFCVVVLLLLSQALPLGTLGLARYDFLLLGCVLVQGVLIATRFESWREAGVILVFHALGFALEAFKVAQGSWAYPEDALSKVLGVPLYAGFMYASVGSYMAQAWNRLHLCLHRAPPLRLQAALAGAAYLNFFTHHFGPDLRYAVTLALTAAFWRTRAEFTVAGGRLGLPLPLAFVLIGGFVFLAENAATFLGAWVYPHQSGGWRPVHAAKLLSWTLMVVVAFLIVSSLKTWEARLERVRAGGPRRAARASGQARRAR</sequence>
<feature type="transmembrane region" description="Helical" evidence="1">
    <location>
        <begin position="25"/>
        <end position="44"/>
    </location>
</feature>
<comment type="caution">
    <text evidence="2">The sequence shown here is derived from an EMBL/GenBank/DDBJ whole genome shotgun (WGS) entry which is preliminary data.</text>
</comment>
<accession>A0ABW5P2R7</accession>
<evidence type="ECO:0000313" key="3">
    <source>
        <dbReference type="Proteomes" id="UP001597475"/>
    </source>
</evidence>
<keyword evidence="3" id="KW-1185">Reference proteome</keyword>
<dbReference type="PIRSF" id="PIRSF009141">
    <property type="entry name" value="UCP009141"/>
    <property type="match status" value="1"/>
</dbReference>